<feature type="region of interest" description="Disordered" evidence="1">
    <location>
        <begin position="1"/>
        <end position="26"/>
    </location>
</feature>
<reference evidence="3" key="1">
    <citation type="submission" date="2016-06" db="EMBL/GenBank/DDBJ databases">
        <title>Parallel loss of symbiosis genes in relatives of nitrogen-fixing non-legume Parasponia.</title>
        <authorList>
            <person name="Van Velzen R."/>
            <person name="Holmer R."/>
            <person name="Bu F."/>
            <person name="Rutten L."/>
            <person name="Van Zeijl A."/>
            <person name="Liu W."/>
            <person name="Santuari L."/>
            <person name="Cao Q."/>
            <person name="Sharma T."/>
            <person name="Shen D."/>
            <person name="Roswanjaya Y."/>
            <person name="Wardhani T."/>
            <person name="Kalhor M.S."/>
            <person name="Jansen J."/>
            <person name="Van den Hoogen J."/>
            <person name="Gungor B."/>
            <person name="Hartog M."/>
            <person name="Hontelez J."/>
            <person name="Verver J."/>
            <person name="Yang W.-C."/>
            <person name="Schijlen E."/>
            <person name="Repin R."/>
            <person name="Schilthuizen M."/>
            <person name="Schranz E."/>
            <person name="Heidstra R."/>
            <person name="Miyata K."/>
            <person name="Fedorova E."/>
            <person name="Kohlen W."/>
            <person name="Bisseling T."/>
            <person name="Smit S."/>
            <person name="Geurts R."/>
        </authorList>
    </citation>
    <scope>NUCLEOTIDE SEQUENCE [LARGE SCALE GENOMIC DNA]</scope>
    <source>
        <strain evidence="3">cv. WU1-14</strain>
    </source>
</reference>
<sequence>MRTTSACTFDESLPSEPEAYTSPPDVSLPGYVSPTTAAQLHQYYSILHFIHIRFPPPSLRLPRGGNSARAVRPKVAAETVVRPQLIVQVLLTDATNVLFITMKGKSIRQHQLTRMSTRVLQSLGQKRAGNVDVEVAEGARVGGGGSVEAAGVTCVRAIRVCRVREEGEVVETVGRVVEWPPRIAGGERIATVASVGRAREDGRFAARAVRLDVPVLELEGF</sequence>
<organism evidence="2 3">
    <name type="scientific">Parasponia andersonii</name>
    <name type="common">Sponia andersonii</name>
    <dbReference type="NCBI Taxonomy" id="3476"/>
    <lineage>
        <taxon>Eukaryota</taxon>
        <taxon>Viridiplantae</taxon>
        <taxon>Streptophyta</taxon>
        <taxon>Embryophyta</taxon>
        <taxon>Tracheophyta</taxon>
        <taxon>Spermatophyta</taxon>
        <taxon>Magnoliopsida</taxon>
        <taxon>eudicotyledons</taxon>
        <taxon>Gunneridae</taxon>
        <taxon>Pentapetalae</taxon>
        <taxon>rosids</taxon>
        <taxon>fabids</taxon>
        <taxon>Rosales</taxon>
        <taxon>Cannabaceae</taxon>
        <taxon>Parasponia</taxon>
    </lineage>
</organism>
<keyword evidence="3" id="KW-1185">Reference proteome</keyword>
<comment type="caution">
    <text evidence="2">The sequence shown here is derived from an EMBL/GenBank/DDBJ whole genome shotgun (WGS) entry which is preliminary data.</text>
</comment>
<dbReference type="EMBL" id="JXTB01000349">
    <property type="protein sequence ID" value="PON44492.1"/>
    <property type="molecule type" value="Genomic_DNA"/>
</dbReference>
<dbReference type="AlphaFoldDB" id="A0A2P5B6Q6"/>
<name>A0A2P5B6Q6_PARAD</name>
<evidence type="ECO:0000313" key="3">
    <source>
        <dbReference type="Proteomes" id="UP000237105"/>
    </source>
</evidence>
<gene>
    <name evidence="2" type="ORF">PanWU01x14_266500</name>
</gene>
<proteinExistence type="predicted"/>
<evidence type="ECO:0000313" key="2">
    <source>
        <dbReference type="EMBL" id="PON44492.1"/>
    </source>
</evidence>
<accession>A0A2P5B6Q6</accession>
<dbReference type="Proteomes" id="UP000237105">
    <property type="component" value="Unassembled WGS sequence"/>
</dbReference>
<protein>
    <submittedName>
        <fullName evidence="2">Uncharacterized protein</fullName>
    </submittedName>
</protein>
<dbReference type="OrthoDB" id="10412080at2759"/>
<evidence type="ECO:0000256" key="1">
    <source>
        <dbReference type="SAM" id="MobiDB-lite"/>
    </source>
</evidence>